<accession>B0DYB4</accession>
<gene>
    <name evidence="2" type="ORF">LACBIDRAFT_295785</name>
</gene>
<dbReference type="KEGG" id="lbc:LACBIDRAFT_295785"/>
<reference evidence="2 3" key="1">
    <citation type="journal article" date="2008" name="Nature">
        <title>The genome of Laccaria bicolor provides insights into mycorrhizal symbiosis.</title>
        <authorList>
            <person name="Martin F."/>
            <person name="Aerts A."/>
            <person name="Ahren D."/>
            <person name="Brun A."/>
            <person name="Danchin E.G.J."/>
            <person name="Duchaussoy F."/>
            <person name="Gibon J."/>
            <person name="Kohler A."/>
            <person name="Lindquist E."/>
            <person name="Pereda V."/>
            <person name="Salamov A."/>
            <person name="Shapiro H.J."/>
            <person name="Wuyts J."/>
            <person name="Blaudez D."/>
            <person name="Buee M."/>
            <person name="Brokstein P."/>
            <person name="Canbaeck B."/>
            <person name="Cohen D."/>
            <person name="Courty P.E."/>
            <person name="Coutinho P.M."/>
            <person name="Delaruelle C."/>
            <person name="Detter J.C."/>
            <person name="Deveau A."/>
            <person name="DiFazio S."/>
            <person name="Duplessis S."/>
            <person name="Fraissinet-Tachet L."/>
            <person name="Lucic E."/>
            <person name="Frey-Klett P."/>
            <person name="Fourrey C."/>
            <person name="Feussner I."/>
            <person name="Gay G."/>
            <person name="Grimwood J."/>
            <person name="Hoegger P.J."/>
            <person name="Jain P."/>
            <person name="Kilaru S."/>
            <person name="Labbe J."/>
            <person name="Lin Y.C."/>
            <person name="Legue V."/>
            <person name="Le Tacon F."/>
            <person name="Marmeisse R."/>
            <person name="Melayah D."/>
            <person name="Montanini B."/>
            <person name="Muratet M."/>
            <person name="Nehls U."/>
            <person name="Niculita-Hirzel H."/>
            <person name="Oudot-Le Secq M.P."/>
            <person name="Peter M."/>
            <person name="Quesneville H."/>
            <person name="Rajashekar B."/>
            <person name="Reich M."/>
            <person name="Rouhier N."/>
            <person name="Schmutz J."/>
            <person name="Yin T."/>
            <person name="Chalot M."/>
            <person name="Henrissat B."/>
            <person name="Kuees U."/>
            <person name="Lucas S."/>
            <person name="Van de Peer Y."/>
            <person name="Podila G.K."/>
            <person name="Polle A."/>
            <person name="Pukkila P.J."/>
            <person name="Richardson P.M."/>
            <person name="Rouze P."/>
            <person name="Sanders I.R."/>
            <person name="Stajich J.E."/>
            <person name="Tunlid A."/>
            <person name="Tuskan G."/>
            <person name="Grigoriev I.V."/>
        </authorList>
    </citation>
    <scope>NUCLEOTIDE SEQUENCE [LARGE SCALE GENOMIC DNA]</scope>
    <source>
        <strain evidence="3">S238N-H82 / ATCC MYA-4686</strain>
    </source>
</reference>
<feature type="region of interest" description="Disordered" evidence="1">
    <location>
        <begin position="144"/>
        <end position="165"/>
    </location>
</feature>
<feature type="region of interest" description="Disordered" evidence="1">
    <location>
        <begin position="75"/>
        <end position="125"/>
    </location>
</feature>
<feature type="compositionally biased region" description="Acidic residues" evidence="1">
    <location>
        <begin position="156"/>
        <end position="165"/>
    </location>
</feature>
<feature type="compositionally biased region" description="Polar residues" evidence="1">
    <location>
        <begin position="608"/>
        <end position="617"/>
    </location>
</feature>
<dbReference type="RefSeq" id="XP_001888967.1">
    <property type="nucleotide sequence ID" value="XM_001888932.1"/>
</dbReference>
<evidence type="ECO:0000313" key="2">
    <source>
        <dbReference type="EMBL" id="EDR00408.1"/>
    </source>
</evidence>
<feature type="compositionally biased region" description="Acidic residues" evidence="1">
    <location>
        <begin position="629"/>
        <end position="638"/>
    </location>
</feature>
<dbReference type="STRING" id="486041.B0DYB4"/>
<feature type="region of interest" description="Disordered" evidence="1">
    <location>
        <begin position="468"/>
        <end position="489"/>
    </location>
</feature>
<dbReference type="EMBL" id="DS547150">
    <property type="protein sequence ID" value="EDR00408.1"/>
    <property type="molecule type" value="Genomic_DNA"/>
</dbReference>
<feature type="compositionally biased region" description="Low complexity" evidence="1">
    <location>
        <begin position="560"/>
        <end position="569"/>
    </location>
</feature>
<dbReference type="AlphaFoldDB" id="B0DYB4"/>
<dbReference type="GeneID" id="6084646"/>
<name>B0DYB4_LACBS</name>
<keyword evidence="3" id="KW-1185">Reference proteome</keyword>
<feature type="compositionally biased region" description="Polar residues" evidence="1">
    <location>
        <begin position="88"/>
        <end position="106"/>
    </location>
</feature>
<evidence type="ECO:0000313" key="3">
    <source>
        <dbReference type="Proteomes" id="UP000001194"/>
    </source>
</evidence>
<protein>
    <submittedName>
        <fullName evidence="2">Predicted protein</fullName>
    </submittedName>
</protein>
<dbReference type="HOGENOM" id="CLU_021108_4_0_1"/>
<proteinExistence type="predicted"/>
<dbReference type="OrthoDB" id="3222453at2759"/>
<sequence>MGILPRLEALRKTCADAELIGASISASILSGASSTSVLGGEIVNSQRDHNRATFISLDIGGSDSDTSRATLDVSKPRISGSVGDLPHASTSSSVGDLRYSSTSSASDQEKTSVEEFSASTDSGLGGSEVASEVEVGFFSCQRGQRADLEKSPESPPNEEENLVEEEPSNVIYERHMYLKKHGFPLWIPQPNMRLSRSYRRQGVSIGDVGIFTSDGGFDFLFNVCLPAGHPNNPNELPEGFSCLVLRPADVSEFRAHSAHSHMTSTSVQRQEATFECSGSDGAVLTIPQGAYHEDLKNISRFRDDAVTHAESWYQYANGPCGREIGNGELHMVTGCDKTTAWGIATYSHLQSKRPEGSVTLLNFEAVGNESHGRQPSYPTYAWDYKGAVEAKVGPEEDELVDLGVRGSTFPRNQCTFIRSLTPAFGQDDWERLQLKVAASKAEERASAQSPKNPFASVLGAISSLPGRLSSLRGHGHEGTSKPTDSMTPAQCPEAKVVVVHDSDWCSVIRDSDSKGQLSDEDNPVRSAAFLDFALQQFQKAGSCAPLAQPSPFNTSIVACGSSGDDPSSDSSKRNNCVRGTRKGIRPEALLPLDAPTQPRKYAGPSAASPKNLSSVSTVLAGKRPRAEALEEEEDEDEPLAPNTTESEQIEWKRRGFVLAARRSWKRKLEY</sequence>
<dbReference type="Proteomes" id="UP000001194">
    <property type="component" value="Unassembled WGS sequence"/>
</dbReference>
<feature type="region of interest" description="Disordered" evidence="1">
    <location>
        <begin position="558"/>
        <end position="652"/>
    </location>
</feature>
<organism evidence="3">
    <name type="scientific">Laccaria bicolor (strain S238N-H82 / ATCC MYA-4686)</name>
    <name type="common">Bicoloured deceiver</name>
    <name type="synonym">Laccaria laccata var. bicolor</name>
    <dbReference type="NCBI Taxonomy" id="486041"/>
    <lineage>
        <taxon>Eukaryota</taxon>
        <taxon>Fungi</taxon>
        <taxon>Dikarya</taxon>
        <taxon>Basidiomycota</taxon>
        <taxon>Agaricomycotina</taxon>
        <taxon>Agaricomycetes</taxon>
        <taxon>Agaricomycetidae</taxon>
        <taxon>Agaricales</taxon>
        <taxon>Agaricineae</taxon>
        <taxon>Hydnangiaceae</taxon>
        <taxon>Laccaria</taxon>
    </lineage>
</organism>
<dbReference type="InParanoid" id="B0DYB4"/>
<evidence type="ECO:0000256" key="1">
    <source>
        <dbReference type="SAM" id="MobiDB-lite"/>
    </source>
</evidence>